<dbReference type="InterPro" id="IPR018159">
    <property type="entry name" value="Spectrin/alpha-actinin"/>
</dbReference>
<evidence type="ECO:0000256" key="2">
    <source>
        <dbReference type="ARBA" id="ARBA00004204"/>
    </source>
</evidence>
<evidence type="ECO:0000256" key="5">
    <source>
        <dbReference type="ARBA" id="ARBA00022490"/>
    </source>
</evidence>
<dbReference type="InterPro" id="IPR047291">
    <property type="entry name" value="CH_SYNE1_rpt2"/>
</dbReference>
<dbReference type="RefSeq" id="XP_042602463.1">
    <property type="nucleotide sequence ID" value="XM_042746529.1"/>
</dbReference>
<evidence type="ECO:0000256" key="16">
    <source>
        <dbReference type="SAM" id="MobiDB-lite"/>
    </source>
</evidence>
<dbReference type="GO" id="GO:0030017">
    <property type="term" value="C:sarcomere"/>
    <property type="evidence" value="ECO:0007669"/>
    <property type="project" value="UniProtKB-SubCell"/>
</dbReference>
<dbReference type="GO" id="GO:0005856">
    <property type="term" value="C:cytoskeleton"/>
    <property type="evidence" value="ECO:0007669"/>
    <property type="project" value="UniProtKB-SubCell"/>
</dbReference>
<keyword evidence="12" id="KW-0009">Actin-binding</keyword>
<dbReference type="PANTHER" id="PTHR14514:SF3">
    <property type="entry name" value="NESPRIN-1"/>
    <property type="match status" value="1"/>
</dbReference>
<feature type="domain" description="Calponin-homology (CH)" evidence="17">
    <location>
        <begin position="27"/>
        <end position="141"/>
    </location>
</feature>
<feature type="coiled-coil region" evidence="15">
    <location>
        <begin position="2573"/>
        <end position="2610"/>
    </location>
</feature>
<evidence type="ECO:0000256" key="14">
    <source>
        <dbReference type="ARBA" id="ARBA00023242"/>
    </source>
</evidence>
<feature type="region of interest" description="Disordered" evidence="16">
    <location>
        <begin position="153"/>
        <end position="180"/>
    </location>
</feature>
<evidence type="ECO:0000256" key="1">
    <source>
        <dbReference type="ARBA" id="ARBA00004126"/>
    </source>
</evidence>
<dbReference type="Pfam" id="PF00435">
    <property type="entry name" value="Spectrin"/>
    <property type="match status" value="1"/>
</dbReference>
<evidence type="ECO:0000256" key="11">
    <source>
        <dbReference type="ARBA" id="ARBA00023136"/>
    </source>
</evidence>
<gene>
    <name evidence="18" type="primary">LOC109087331</name>
</gene>
<reference evidence="18" key="1">
    <citation type="submission" date="2025-08" db="UniProtKB">
        <authorList>
            <consortium name="RefSeq"/>
        </authorList>
    </citation>
    <scope>IDENTIFICATION</scope>
    <source>
        <tissue evidence="18">Muscle</tissue>
    </source>
</reference>
<feature type="coiled-coil region" evidence="15">
    <location>
        <begin position="2174"/>
        <end position="2215"/>
    </location>
</feature>
<comment type="subcellular location">
    <subcellularLocation>
        <location evidence="3">Cytoplasm</location>
        <location evidence="3">Cytoskeleton</location>
    </subcellularLocation>
    <subcellularLocation>
        <location evidence="2">Cytoplasm</location>
        <location evidence="2">Myofibril</location>
        <location evidence="2">Sarcomere</location>
    </subcellularLocation>
    <subcellularLocation>
        <location evidence="1">Nucleus membrane</location>
    </subcellularLocation>
</comment>
<evidence type="ECO:0000256" key="9">
    <source>
        <dbReference type="ARBA" id="ARBA00022989"/>
    </source>
</evidence>
<evidence type="ECO:0000256" key="7">
    <source>
        <dbReference type="ARBA" id="ARBA00022692"/>
    </source>
</evidence>
<dbReference type="GeneID" id="109087331"/>
<keyword evidence="14" id="KW-0539">Nucleus</keyword>
<evidence type="ECO:0000259" key="17">
    <source>
        <dbReference type="PROSITE" id="PS50021"/>
    </source>
</evidence>
<dbReference type="PANTHER" id="PTHR14514">
    <property type="entry name" value="PKA ANCHORING PROTEIN"/>
    <property type="match status" value="1"/>
</dbReference>
<dbReference type="CDD" id="cd21241">
    <property type="entry name" value="CH_SYNE1_rpt1"/>
    <property type="match status" value="1"/>
</dbReference>
<dbReference type="InterPro" id="IPR047290">
    <property type="entry name" value="CH_SYNE1_rpt1"/>
</dbReference>
<keyword evidence="9" id="KW-1133">Transmembrane helix</keyword>
<dbReference type="SMR" id="A0A9Q9XII0"/>
<evidence type="ECO:0000313" key="18">
    <source>
        <dbReference type="RefSeq" id="XP_042602463.1"/>
    </source>
</evidence>
<dbReference type="SMART" id="SM00150">
    <property type="entry name" value="SPEC"/>
    <property type="match status" value="6"/>
</dbReference>
<dbReference type="OrthoDB" id="18740at2759"/>
<evidence type="ECO:0000256" key="6">
    <source>
        <dbReference type="ARBA" id="ARBA00022553"/>
    </source>
</evidence>
<feature type="compositionally biased region" description="Low complexity" evidence="16">
    <location>
        <begin position="153"/>
        <end position="174"/>
    </location>
</feature>
<dbReference type="InterPro" id="IPR057057">
    <property type="entry name" value="Spectrin_SYNE1"/>
</dbReference>
<evidence type="ECO:0000256" key="8">
    <source>
        <dbReference type="ARBA" id="ARBA00022737"/>
    </source>
</evidence>
<dbReference type="InterPro" id="IPR001715">
    <property type="entry name" value="CH_dom"/>
</dbReference>
<accession>A0A9Q9XII0</accession>
<dbReference type="FunFam" id="1.20.58.60:FF:000139">
    <property type="entry name" value="nesprin-1 isoform X1"/>
    <property type="match status" value="1"/>
</dbReference>
<evidence type="ECO:0000256" key="3">
    <source>
        <dbReference type="ARBA" id="ARBA00004245"/>
    </source>
</evidence>
<keyword evidence="5" id="KW-0963">Cytoplasm</keyword>
<comment type="similarity">
    <text evidence="4">Belongs to the nesprin family.</text>
</comment>
<feature type="coiled-coil region" evidence="15">
    <location>
        <begin position="2243"/>
        <end position="2270"/>
    </location>
</feature>
<dbReference type="InterPro" id="IPR002017">
    <property type="entry name" value="Spectrin_repeat"/>
</dbReference>
<evidence type="ECO:0000256" key="15">
    <source>
        <dbReference type="SAM" id="Coils"/>
    </source>
</evidence>
<dbReference type="GO" id="GO:0031965">
    <property type="term" value="C:nuclear membrane"/>
    <property type="evidence" value="ECO:0007669"/>
    <property type="project" value="UniProtKB-SubCell"/>
</dbReference>
<dbReference type="CDD" id="cd21243">
    <property type="entry name" value="CH_SYNE1_rpt2"/>
    <property type="match status" value="1"/>
</dbReference>
<dbReference type="InterPro" id="IPR001589">
    <property type="entry name" value="Actinin_actin-bd_CS"/>
</dbReference>
<keyword evidence="6" id="KW-0597">Phosphoprotein</keyword>
<protein>
    <submittedName>
        <fullName evidence="18">Nesprin-1-like</fullName>
    </submittedName>
</protein>
<evidence type="ECO:0000256" key="4">
    <source>
        <dbReference type="ARBA" id="ARBA00008619"/>
    </source>
</evidence>
<name>A0A9Q9XII0_CYPCA</name>
<evidence type="ECO:0000256" key="10">
    <source>
        <dbReference type="ARBA" id="ARBA00023054"/>
    </source>
</evidence>
<dbReference type="KEGG" id="ccar:109087331"/>
<evidence type="ECO:0000256" key="12">
    <source>
        <dbReference type="ARBA" id="ARBA00023203"/>
    </source>
</evidence>
<dbReference type="PROSITE" id="PS00020">
    <property type="entry name" value="ACTININ_2"/>
    <property type="match status" value="1"/>
</dbReference>
<dbReference type="SMART" id="SM00033">
    <property type="entry name" value="CH"/>
    <property type="match status" value="2"/>
</dbReference>
<proteinExistence type="inferred from homology"/>
<keyword evidence="8" id="KW-0677">Repeat</keyword>
<dbReference type="Proteomes" id="UP001155660">
    <property type="component" value="Chromosome B20"/>
</dbReference>
<dbReference type="GO" id="GO:0003779">
    <property type="term" value="F:actin binding"/>
    <property type="evidence" value="ECO:0007669"/>
    <property type="project" value="UniProtKB-KW"/>
</dbReference>
<keyword evidence="11" id="KW-0472">Membrane</keyword>
<sequence>MASAQRYGRSDREIANEMQRLQDEQEAVQKRTFTKWINSHLAKRNPPLVVSDLFEDVKDGVMLLALLEVLSGHKLPCEQGRKLRRIHWVANVGRALKFLEGRRSAYRGSPIKLVNINTTDVVDGRPSIVLGLIWTIILYFQIEELTSHLPALQPQSSSNSSVESSNSAETSSPPVKRKPRLSFQGGAKRALLKWVQTTATKRLGLDVKDFGPSWRTGVAFHAVIFALQPHLVNMERVWRRPNRDNLEEAFSVAEKELGIPRLLDPEDVDVDKPDEKSIMTYVAQFLKHHPDRQETEIRRQQEEFYLAPRAIEEMLEREQRKTLRELKAWADQLERDCAQAQRDGGSLAVQYQTFKRYRVQFEVQRRQVEKCIQSTQKDSKLTEDQALVKQAWERLSARFLDWHLQLDSGLPHPLGEVGVWLHQAEKILREELVPQQSHDETAKAIHKKRLHDQEILRLLERHKQTLQLIHRDRCVNNVPIPMEQLQDMAERLNYISTSSHVHLSKLEFWETKYSMLAFLTLVESKLKSWIIKYGRLESMELLLQSYGSFVEGQQFFEKYESSHQALINTAELYIKADSSVEGGVKLFLREVSDQWRSLSVEVRSVRSMLEEVQCNWLRYNSCVASLQAWLEDAQGALRQPENTKREFFRNLPHWMEQHAAMNDAGNFLIETCDETVTRDIKHQLLLLNGRWRELFLKVKKYARLPETHNVRMHQDVSLDIQEFLDTSITKLSSPLQVSLLDVKAFMQDVEDIKHRLPGVDAQYKAAARSAQLLAKDSVHGSGSKALSSVTTAEAQLHQLKEKCPLILRECQALFPLLEELEKQISAFYQTAENAGHIITQQHNQEMCQELQTQQQTCKRCVCAMERSYLSLQRALCCAKSLHNFDMSFLQNRVTEIQTTAQALIQEALEWRQVAETNGNLMRRYEESRADLEKVLRVGQACLKERGEPDELFLKHNEFFGRLDQHILSAYLKACDDLTDIISEEDQQSLRETVRRLHKQWKDIQAEAPSHLLRLRVETERRLVMAMLQECQVELKREDKALLTAGSERMIKEHRAFFRQKNPLSACEKRLKTMEHLCQDLPENDMGHQTLEETRDHLSEVRGLVERTHLKLQQHPDKWREWHARFRELSGWLLSQQTSQSDAEISSVQMQRWVVKAQGETLDWLKARLAVLEDISPESEVHTQRAALDKLSQQFSALLLSLSEDVPVSVANEGNIKAGEEVIQTQEHKRILNAENVTEAKQLLLIHQQNMKTQQKKETDLRSQGNFCKEDWAAQEKHLQVTVSAWQEFDVEREAIWQFVYLVSPVLQRELIFSSLDNLKIEMKNVNELHEQGNMFAVRAESLVKKAADIKLGSQNQSLLQDQAQSTKERLQEIQASLRKILSDLKMMHRWWQGFSRESEAFFSWVCDSKKELEAFSRTSANLDEQIHTVEMLKEGLEEKMDVFSRLEAEFHTLIHFVTPNEAGRIKTRLMQIGRYREEFKNSVEQREAELHSSLKNTKQFIQDLNEVEGFLNGLQEKLNVPVTSCTSASMTYKTLHEHMDVVQRLQQLGPRLMSLSLGWRRLSDGGRLEKAVADIQQAHKLHTQQATEKQSKLENQLTLWQRYERDLSHLQSWLNRCESLCSSDSPYLTTDNVKLHSQLQMLQDMQSEVPSQEALLESLETRAESLYSSASEERTSELRDLHCSLEERWCSLSTSIPLRIQELQSHLSKLEQFSQISLALTQWSENFLRHIQSTCKVNITDLQSADSKTKEDRVSLQNQGRSLEALQPHLDALSPSLASKDLQHLQTRKEDCLQLFSEAQSLVEHRDEALLKLKDFYETYNKARISLQTFQDAAEGRGSWDDSKVRDINQELGDLTKELACLEVQAISLDIILNKAHFHLQGAEEERTSCRGLVDDVALSVQVLQRSIGTKQSEAENLATMWSSFRGWKELLLGSLAKLEDRANIPWPTEASAHAFQQRLWLLKQLEEELQALQHSQLWLGERGEQLAHRDSELAGEAQRDVGLVQSTWERIRAIIVEDHDLCANLLELCREYQTLKTRISSVIERAHAITVAHSDPHNPEDIRRALSRLEAVRPELAATKEDLNELIGSGKHLTGVLKKLPEESVQSENVTTETDAIVDQWLDISERMDADISLYTRSLELWNDINKMANDIECWSVISVSELSEGAASLLSAHDMEGHLSEFKLELDNKEDELNTLQAKMTQLQELMKTQHIQAELQVMAADLRKQISHAAEVYEQTKGMYKDFNSQRQQLQDLISQISEQLKTSEDSLSEFSSSSDPENFVKIKEVERSQKQLEVSLDIASESLRALCRTYPTQHLTLLGDAVSHLVKRNEEVTQRRSQILGSLQDALLQRFNEKAHAFHRWLSELRAGIEDCFKQTGDAAAISAKQQKLKTAVEEVMEGEVRLARVCEDGERLLLHLSKCGTGSIQEQLDSCQYALDSFVMDCRQRIRALEESANLLNGYETCVVELSDWLQQLEVRLKTDAPLWGESQSAAPDCSEELRRVEEIHRELLMRRASLERLCQSSLTITERGSRSENGVAAELLTNHKVLLQEARSRLRSLQEYQAFEEALKAVETWLEDVERKLEKLENTEGNKKEVEEKLEQAQDILLMKGEGEVKLNMAAGKAELAIKSSGEVERGVICSKLQEVEDAWAALLLRAMSCHSRLEWTVNQWDLFVESRAQLQRWLEGVGLEVKGPLEPQLGLSGETNEAEEDEINI</sequence>
<keyword evidence="10 15" id="KW-0175">Coiled coil</keyword>
<keyword evidence="13" id="KW-0206">Cytoskeleton</keyword>
<dbReference type="Pfam" id="PF00307">
    <property type="entry name" value="CH"/>
    <property type="match status" value="2"/>
</dbReference>
<dbReference type="Pfam" id="PF25034">
    <property type="entry name" value="Spectrin_SYNE1"/>
    <property type="match status" value="1"/>
</dbReference>
<dbReference type="PROSITE" id="PS50021">
    <property type="entry name" value="CH"/>
    <property type="match status" value="2"/>
</dbReference>
<dbReference type="FunFam" id="1.10.418.10:FF:000037">
    <property type="entry name" value="nesprin-1 isoform X1"/>
    <property type="match status" value="1"/>
</dbReference>
<evidence type="ECO:0000256" key="13">
    <source>
        <dbReference type="ARBA" id="ARBA00023212"/>
    </source>
</evidence>
<feature type="domain" description="Calponin-homology (CH)" evidence="17">
    <location>
        <begin position="185"/>
        <end position="290"/>
    </location>
</feature>
<keyword evidence="7" id="KW-0812">Transmembrane</keyword>
<dbReference type="PROSITE" id="PS00019">
    <property type="entry name" value="ACTININ_1"/>
    <property type="match status" value="1"/>
</dbReference>
<organism evidence="18">
    <name type="scientific">Cyprinus carpio</name>
    <name type="common">Common carp</name>
    <dbReference type="NCBI Taxonomy" id="7962"/>
    <lineage>
        <taxon>Eukaryota</taxon>
        <taxon>Metazoa</taxon>
        <taxon>Chordata</taxon>
        <taxon>Craniata</taxon>
        <taxon>Vertebrata</taxon>
        <taxon>Euteleostomi</taxon>
        <taxon>Actinopterygii</taxon>
        <taxon>Neopterygii</taxon>
        <taxon>Teleostei</taxon>
        <taxon>Ostariophysi</taxon>
        <taxon>Cypriniformes</taxon>
        <taxon>Cyprinidae</taxon>
        <taxon>Cyprininae</taxon>
        <taxon>Cyprinus</taxon>
    </lineage>
</organism>
<dbReference type="FunFam" id="1.10.418.10:FF:000033">
    <property type="entry name" value="nesprin-1 isoform X1"/>
    <property type="match status" value="1"/>
</dbReference>